<dbReference type="Proteomes" id="UP000253940">
    <property type="component" value="Chromosome"/>
</dbReference>
<dbReference type="EMBL" id="CP031222">
    <property type="protein sequence ID" value="AXI02666.1"/>
    <property type="molecule type" value="Genomic_DNA"/>
</dbReference>
<accession>A0A345P5V7</accession>
<evidence type="ECO:0000313" key="3">
    <source>
        <dbReference type="Proteomes" id="UP000253940"/>
    </source>
</evidence>
<evidence type="ECO:0000313" key="2">
    <source>
        <dbReference type="EMBL" id="AXI02666.1"/>
    </source>
</evidence>
<dbReference type="KEGG" id="mbah:HYN46_07380"/>
<protein>
    <submittedName>
        <fullName evidence="2">ImmA/IrrE family metallo-endopeptidase</fullName>
    </submittedName>
</protein>
<dbReference type="Pfam" id="PF06114">
    <property type="entry name" value="Peptidase_M78"/>
    <property type="match status" value="1"/>
</dbReference>
<dbReference type="RefSeq" id="WP_114898776.1">
    <property type="nucleotide sequence ID" value="NZ_CP031222.1"/>
</dbReference>
<gene>
    <name evidence="2" type="ORF">HYN46_07380</name>
</gene>
<reference evidence="2 3" key="1">
    <citation type="submission" date="2018-07" db="EMBL/GenBank/DDBJ databases">
        <title>Genome sequencing of Moraxellaceae gen. HYN0046.</title>
        <authorList>
            <person name="Kim M."/>
            <person name="Yi H."/>
        </authorList>
    </citation>
    <scope>NUCLEOTIDE SEQUENCE [LARGE SCALE GENOMIC DNA]</scope>
    <source>
        <strain evidence="2 3">HYN0046</strain>
    </source>
</reference>
<proteinExistence type="predicted"/>
<sequence length="301" mass="34684">MTSALTLDLMELDDKKTPSDVVNEILKQNPNLSYPFPLEAFATLAGIESISELTTDGFEGMLITNPEKSRGAIMIKAGTSYRRRRFTIAHELGHYLLPWHRQESFRCKSSDIKDNTENRSTSTTHSLMTIEIEANNFASELLMPQSEFKRILDEYGTPELIDISDLSDFFDVSFEAVIHRYKVLTDYPLAFVFSHQNTVRYWVKSGVMPYSLKVRKDQPLPLRSPSRQAGEYISDWEAIPAHIWLEPHNEFDFPNKILEQTIYQSAGYKVTMLYVESLAGLEKDNDIEPDEPQYTIEPYYD</sequence>
<dbReference type="AlphaFoldDB" id="A0A345P5V7"/>
<dbReference type="OrthoDB" id="9794834at2"/>
<dbReference type="InterPro" id="IPR010359">
    <property type="entry name" value="IrrE_HExxH"/>
</dbReference>
<name>A0A345P5V7_9GAMM</name>
<evidence type="ECO:0000259" key="1">
    <source>
        <dbReference type="Pfam" id="PF06114"/>
    </source>
</evidence>
<dbReference type="InterPro" id="IPR052345">
    <property type="entry name" value="Rad_response_metalloprotease"/>
</dbReference>
<feature type="domain" description="IrrE N-terminal-like" evidence="1">
    <location>
        <begin position="70"/>
        <end position="181"/>
    </location>
</feature>
<organism evidence="2 3">
    <name type="scientific">Aquirhabdus parva</name>
    <dbReference type="NCBI Taxonomy" id="2283318"/>
    <lineage>
        <taxon>Bacteria</taxon>
        <taxon>Pseudomonadati</taxon>
        <taxon>Pseudomonadota</taxon>
        <taxon>Gammaproteobacteria</taxon>
        <taxon>Moraxellales</taxon>
        <taxon>Moraxellaceae</taxon>
        <taxon>Aquirhabdus</taxon>
    </lineage>
</organism>
<dbReference type="PANTHER" id="PTHR43236">
    <property type="entry name" value="ANTITOXIN HIGA1"/>
    <property type="match status" value="1"/>
</dbReference>
<dbReference type="Gene3D" id="1.10.10.2910">
    <property type="match status" value="1"/>
</dbReference>
<keyword evidence="3" id="KW-1185">Reference proteome</keyword>
<dbReference type="PANTHER" id="PTHR43236:SF2">
    <property type="entry name" value="BLL0069 PROTEIN"/>
    <property type="match status" value="1"/>
</dbReference>